<dbReference type="Gene3D" id="2.30.30.700">
    <property type="entry name" value="SLA1 homology domain 1"/>
    <property type="match status" value="1"/>
</dbReference>
<dbReference type="GO" id="GO:0043130">
    <property type="term" value="F:ubiquitin binding"/>
    <property type="evidence" value="ECO:0007669"/>
    <property type="project" value="InterPro"/>
</dbReference>
<evidence type="ECO:0000313" key="4">
    <source>
        <dbReference type="EMBL" id="PQO44738.1"/>
    </source>
</evidence>
<keyword evidence="2" id="KW-0472">Membrane</keyword>
<evidence type="ECO:0000259" key="3">
    <source>
        <dbReference type="Pfam" id="PF03983"/>
    </source>
</evidence>
<organism evidence="4 5">
    <name type="scientific">Blastopirellula marina</name>
    <dbReference type="NCBI Taxonomy" id="124"/>
    <lineage>
        <taxon>Bacteria</taxon>
        <taxon>Pseudomonadati</taxon>
        <taxon>Planctomycetota</taxon>
        <taxon>Planctomycetia</taxon>
        <taxon>Pirellulales</taxon>
        <taxon>Pirellulaceae</taxon>
        <taxon>Blastopirellula</taxon>
    </lineage>
</organism>
<protein>
    <recommendedName>
        <fullName evidence="3">SLA1 homology domain-containing protein</fullName>
    </recommendedName>
</protein>
<dbReference type="Pfam" id="PF03983">
    <property type="entry name" value="SHD1"/>
    <property type="match status" value="1"/>
</dbReference>
<name>A0A2S8GJW6_9BACT</name>
<accession>A0A2S8GJW6</accession>
<evidence type="ECO:0000256" key="1">
    <source>
        <dbReference type="SAM" id="Coils"/>
    </source>
</evidence>
<gene>
    <name evidence="4" type="ORF">C5Y93_18415</name>
</gene>
<dbReference type="GO" id="GO:0008092">
    <property type="term" value="F:cytoskeletal protein binding"/>
    <property type="evidence" value="ECO:0007669"/>
    <property type="project" value="InterPro"/>
</dbReference>
<dbReference type="OrthoDB" id="291762at2"/>
<dbReference type="RefSeq" id="WP_105336912.1">
    <property type="nucleotide sequence ID" value="NZ_PUHZ01000018.1"/>
</dbReference>
<feature type="transmembrane region" description="Helical" evidence="2">
    <location>
        <begin position="12"/>
        <end position="37"/>
    </location>
</feature>
<keyword evidence="2" id="KW-1133">Transmembrane helix</keyword>
<evidence type="ECO:0000313" key="5">
    <source>
        <dbReference type="Proteomes" id="UP000237819"/>
    </source>
</evidence>
<dbReference type="GO" id="GO:0042802">
    <property type="term" value="F:identical protein binding"/>
    <property type="evidence" value="ECO:0007669"/>
    <property type="project" value="InterPro"/>
</dbReference>
<reference evidence="4 5" key="1">
    <citation type="submission" date="2018-02" db="EMBL/GenBank/DDBJ databases">
        <title>Comparative genomes isolates from brazilian mangrove.</title>
        <authorList>
            <person name="Araujo J.E."/>
            <person name="Taketani R.G."/>
            <person name="Silva M.C.P."/>
            <person name="Loureco M.V."/>
            <person name="Andreote F.D."/>
        </authorList>
    </citation>
    <scope>NUCLEOTIDE SEQUENCE [LARGE SCALE GENOMIC DNA]</scope>
    <source>
        <strain evidence="4 5">Nap-Phe MGV</strain>
    </source>
</reference>
<feature type="domain" description="SLA1 homology" evidence="3">
    <location>
        <begin position="318"/>
        <end position="375"/>
    </location>
</feature>
<feature type="coiled-coil region" evidence="1">
    <location>
        <begin position="59"/>
        <end position="105"/>
    </location>
</feature>
<keyword evidence="1" id="KW-0175">Coiled coil</keyword>
<dbReference type="InterPro" id="IPR007131">
    <property type="entry name" value="SHD1"/>
</dbReference>
<comment type="caution">
    <text evidence="4">The sequence shown here is derived from an EMBL/GenBank/DDBJ whole genome shotgun (WGS) entry which is preliminary data.</text>
</comment>
<dbReference type="EMBL" id="PUHZ01000018">
    <property type="protein sequence ID" value="PQO44738.1"/>
    <property type="molecule type" value="Genomic_DNA"/>
</dbReference>
<dbReference type="Proteomes" id="UP000237819">
    <property type="component" value="Unassembled WGS sequence"/>
</dbReference>
<keyword evidence="2" id="KW-0812">Transmembrane</keyword>
<sequence length="379" mass="40794">MSRSSSNRNVIIVVLLLLGGITFFCIVLCGVAAAFLFRSSSPNKTVTAPAGMAFGPGSATIVDQQRHREQQQMRELQRQQQEIERQERERQLQLEQEARERQKRAELRASVLGDLNDPHSSGEFGVPLPAEPPAVTLPLPTAALPPLKYANTKIEVGERFGWIDNRGRDTKFVDLAPPGGVLVGAVAFQTPRFGKTIAGIQPVYQVQDLYVTGAICGTETDDTKVSLADAGNAVSGCGLSTGLVVDSLGFTFAPLVDLKLALDEGSSGQQMGAIDRDLPKRWSGESKLIVGIYGSFEKGSNLRSFGMLYADQVEADDAAPKPLPFRTYTSANGKFTIEARLLSVNDDGTVSLLKQDGKQISVPLVSLSEADQTFIGAQP</sequence>
<dbReference type="AlphaFoldDB" id="A0A2S8GJW6"/>
<proteinExistence type="predicted"/>
<evidence type="ECO:0000256" key="2">
    <source>
        <dbReference type="SAM" id="Phobius"/>
    </source>
</evidence>
<dbReference type="GO" id="GO:0030674">
    <property type="term" value="F:protein-macromolecule adaptor activity"/>
    <property type="evidence" value="ECO:0007669"/>
    <property type="project" value="InterPro"/>
</dbReference>